<dbReference type="RefSeq" id="WP_378939147.1">
    <property type="nucleotide sequence ID" value="NZ_JBHLVO010000042.1"/>
</dbReference>
<accession>A0ABV6GLU3</accession>
<evidence type="ECO:0000313" key="2">
    <source>
        <dbReference type="Proteomes" id="UP001589854"/>
    </source>
</evidence>
<reference evidence="1 2" key="1">
    <citation type="submission" date="2024-09" db="EMBL/GenBank/DDBJ databases">
        <authorList>
            <person name="Sun Q."/>
            <person name="Mori K."/>
        </authorList>
    </citation>
    <scope>NUCLEOTIDE SEQUENCE [LARGE SCALE GENOMIC DNA]</scope>
    <source>
        <strain evidence="1 2">CCM 7228</strain>
    </source>
</reference>
<evidence type="ECO:0000313" key="1">
    <source>
        <dbReference type="EMBL" id="MFC0274667.1"/>
    </source>
</evidence>
<dbReference type="Proteomes" id="UP001589854">
    <property type="component" value="Unassembled WGS sequence"/>
</dbReference>
<keyword evidence="2" id="KW-1185">Reference proteome</keyword>
<dbReference type="InterPro" id="IPR021415">
    <property type="entry name" value="SAV0927-like"/>
</dbReference>
<organism evidence="1 2">
    <name type="scientific">Metabacillus herbersteinensis</name>
    <dbReference type="NCBI Taxonomy" id="283816"/>
    <lineage>
        <taxon>Bacteria</taxon>
        <taxon>Bacillati</taxon>
        <taxon>Bacillota</taxon>
        <taxon>Bacilli</taxon>
        <taxon>Bacillales</taxon>
        <taxon>Bacillaceae</taxon>
        <taxon>Metabacillus</taxon>
    </lineage>
</organism>
<dbReference type="Pfam" id="PF11256">
    <property type="entry name" value="SAV0927-like"/>
    <property type="match status" value="1"/>
</dbReference>
<sequence length="99" mass="11735">MNHFEKFYDETEKANVRFVGFSTEEKRYDFGIVYSHMFFGKPLVICMQSGRSTLLDTKDLKDLEFLQKIFHIESKKQAQDLATFFYTAIPILSLETQYE</sequence>
<name>A0ABV6GLU3_9BACI</name>
<protein>
    <submittedName>
        <fullName evidence="1">DUF3055 domain-containing protein</fullName>
    </submittedName>
</protein>
<comment type="caution">
    <text evidence="1">The sequence shown here is derived from an EMBL/GenBank/DDBJ whole genome shotgun (WGS) entry which is preliminary data.</text>
</comment>
<gene>
    <name evidence="1" type="ORF">ACFFIX_25405</name>
</gene>
<dbReference type="EMBL" id="JBHLVO010000042">
    <property type="protein sequence ID" value="MFC0274667.1"/>
    <property type="molecule type" value="Genomic_DNA"/>
</dbReference>
<proteinExistence type="predicted"/>